<dbReference type="Gene3D" id="2.60.120.200">
    <property type="match status" value="1"/>
</dbReference>
<organism evidence="3 4">
    <name type="scientific">Hymenobacter ginkgonis</name>
    <dbReference type="NCBI Taxonomy" id="2682976"/>
    <lineage>
        <taxon>Bacteria</taxon>
        <taxon>Pseudomonadati</taxon>
        <taxon>Bacteroidota</taxon>
        <taxon>Cytophagia</taxon>
        <taxon>Cytophagales</taxon>
        <taxon>Hymenobacteraceae</taxon>
        <taxon>Hymenobacter</taxon>
    </lineage>
</organism>
<evidence type="ECO:0000313" key="3">
    <source>
        <dbReference type="EMBL" id="MVN75098.1"/>
    </source>
</evidence>
<keyword evidence="3" id="KW-0378">Hydrolase</keyword>
<dbReference type="PROSITE" id="PS51762">
    <property type="entry name" value="GH16_2"/>
    <property type="match status" value="1"/>
</dbReference>
<name>A0A7K1T9M4_9BACT</name>
<dbReference type="CDD" id="cd08023">
    <property type="entry name" value="GH16_laminarinase_like"/>
    <property type="match status" value="1"/>
</dbReference>
<accession>A0A7K1T9M4</accession>
<comment type="similarity">
    <text evidence="1">Belongs to the glycosyl hydrolase 16 family.</text>
</comment>
<dbReference type="InterPro" id="IPR013320">
    <property type="entry name" value="ConA-like_dom_sf"/>
</dbReference>
<sequence>MLPLSFSLPPRARLGTSFLLALALSSCTENKTPDIPAPTPNPVSTAPNAEVRDFAQYTELMWSDEFNGAGPADATKWAYDTGNNNGWGNQELETYTTSTDNVSQNGGNLVIQAMRQAGSTGYTSGRILTKGKQSFQYGRIDVRAKLPQGQGIWPAIWMLGSDIDQNNWPKCGEIDIMELRGQEPTKILSTMHYGTTTADHQYKGIDNVKLPGNASYAADFHVYSIVRAKDQMQFFVDGAKYYTFTSSDASPYPFNNPFFMVLNVAVGGNFLGNPDASTVFPQQMQVDYVRYYQYK</sequence>
<evidence type="ECO:0000256" key="1">
    <source>
        <dbReference type="ARBA" id="ARBA00006865"/>
    </source>
</evidence>
<comment type="caution">
    <text evidence="3">The sequence shown here is derived from an EMBL/GenBank/DDBJ whole genome shotgun (WGS) entry which is preliminary data.</text>
</comment>
<dbReference type="AlphaFoldDB" id="A0A7K1T9M4"/>
<dbReference type="Pfam" id="PF00722">
    <property type="entry name" value="Glyco_hydro_16"/>
    <property type="match status" value="1"/>
</dbReference>
<dbReference type="SUPFAM" id="SSF49899">
    <property type="entry name" value="Concanavalin A-like lectins/glucanases"/>
    <property type="match status" value="1"/>
</dbReference>
<protein>
    <submittedName>
        <fullName evidence="3">Family 16 glycosylhydrolase</fullName>
    </submittedName>
</protein>
<proteinExistence type="inferred from homology"/>
<dbReference type="PANTHER" id="PTHR10963">
    <property type="entry name" value="GLYCOSYL HYDROLASE-RELATED"/>
    <property type="match status" value="1"/>
</dbReference>
<dbReference type="Proteomes" id="UP000441336">
    <property type="component" value="Unassembled WGS sequence"/>
</dbReference>
<dbReference type="PANTHER" id="PTHR10963:SF55">
    <property type="entry name" value="GLYCOSIDE HYDROLASE FAMILY 16 PROTEIN"/>
    <property type="match status" value="1"/>
</dbReference>
<gene>
    <name evidence="3" type="ORF">GO988_02035</name>
</gene>
<evidence type="ECO:0000259" key="2">
    <source>
        <dbReference type="PROSITE" id="PS51762"/>
    </source>
</evidence>
<dbReference type="RefSeq" id="WP_157561864.1">
    <property type="nucleotide sequence ID" value="NZ_WQKZ01000001.1"/>
</dbReference>
<feature type="domain" description="GH16" evidence="2">
    <location>
        <begin position="34"/>
        <end position="295"/>
    </location>
</feature>
<dbReference type="InterPro" id="IPR000757">
    <property type="entry name" value="Beta-glucanase-like"/>
</dbReference>
<reference evidence="3 4" key="1">
    <citation type="submission" date="2019-12" db="EMBL/GenBank/DDBJ databases">
        <title>Hymenobacter sp. HMF4947 Genome sequencing and assembly.</title>
        <authorList>
            <person name="Kang H."/>
            <person name="Cha I."/>
            <person name="Kim H."/>
            <person name="Joh K."/>
        </authorList>
    </citation>
    <scope>NUCLEOTIDE SEQUENCE [LARGE SCALE GENOMIC DNA]</scope>
    <source>
        <strain evidence="3 4">HMF4947</strain>
    </source>
</reference>
<dbReference type="GO" id="GO:0004553">
    <property type="term" value="F:hydrolase activity, hydrolyzing O-glycosyl compounds"/>
    <property type="evidence" value="ECO:0007669"/>
    <property type="project" value="InterPro"/>
</dbReference>
<keyword evidence="4" id="KW-1185">Reference proteome</keyword>
<dbReference type="GO" id="GO:0005975">
    <property type="term" value="P:carbohydrate metabolic process"/>
    <property type="evidence" value="ECO:0007669"/>
    <property type="project" value="InterPro"/>
</dbReference>
<dbReference type="EMBL" id="WQKZ01000001">
    <property type="protein sequence ID" value="MVN75098.1"/>
    <property type="molecule type" value="Genomic_DNA"/>
</dbReference>
<evidence type="ECO:0000313" key="4">
    <source>
        <dbReference type="Proteomes" id="UP000441336"/>
    </source>
</evidence>
<dbReference type="InterPro" id="IPR050546">
    <property type="entry name" value="Glycosyl_Hydrlase_16"/>
</dbReference>